<accession>A0ABV9FB65</accession>
<name>A0ABV9FB65_9BACL</name>
<keyword evidence="2 8" id="KW-0540">Nuclease</keyword>
<dbReference type="InterPro" id="IPR006555">
    <property type="entry name" value="ATP-dep_Helicase_C"/>
</dbReference>
<evidence type="ECO:0000256" key="6">
    <source>
        <dbReference type="ARBA" id="ARBA00022840"/>
    </source>
</evidence>
<dbReference type="SUPFAM" id="SSF52540">
    <property type="entry name" value="P-loop containing nucleoside triphosphate hydrolases"/>
    <property type="match status" value="2"/>
</dbReference>
<evidence type="ECO:0000256" key="3">
    <source>
        <dbReference type="ARBA" id="ARBA00022741"/>
    </source>
</evidence>
<evidence type="ECO:0000256" key="8">
    <source>
        <dbReference type="HAMAP-Rule" id="MF_02206"/>
    </source>
</evidence>
<dbReference type="GO" id="GO:0016787">
    <property type="term" value="F:hydrolase activity"/>
    <property type="evidence" value="ECO:0007669"/>
    <property type="project" value="UniProtKB-KW"/>
</dbReference>
<gene>
    <name evidence="8 9 12" type="primary">dinG</name>
    <name evidence="12" type="ORF">ACFO3S_07350</name>
</gene>
<comment type="function">
    <text evidence="8 9">3'-5' exonuclease.</text>
</comment>
<dbReference type="SUPFAM" id="SSF53098">
    <property type="entry name" value="Ribonuclease H-like"/>
    <property type="match status" value="1"/>
</dbReference>
<dbReference type="InterPro" id="IPR036397">
    <property type="entry name" value="RNaseH_sf"/>
</dbReference>
<dbReference type="InterPro" id="IPR014013">
    <property type="entry name" value="Helic_SF1/SF2_ATP-bd_DinG/Rad3"/>
</dbReference>
<dbReference type="InterPro" id="IPR045028">
    <property type="entry name" value="DinG/Rad3-like"/>
</dbReference>
<dbReference type="InterPro" id="IPR012337">
    <property type="entry name" value="RNaseH-like_sf"/>
</dbReference>
<dbReference type="PROSITE" id="PS51192">
    <property type="entry name" value="HELICASE_ATP_BIND_1"/>
    <property type="match status" value="1"/>
</dbReference>
<dbReference type="SMART" id="SM00479">
    <property type="entry name" value="EXOIII"/>
    <property type="match status" value="1"/>
</dbReference>
<dbReference type="NCBIfam" id="NF005981">
    <property type="entry name" value="PRK08074.1"/>
    <property type="match status" value="1"/>
</dbReference>
<feature type="short sequence motif" description="DEAH box" evidence="8">
    <location>
        <begin position="475"/>
        <end position="478"/>
    </location>
</feature>
<dbReference type="Pfam" id="PF13307">
    <property type="entry name" value="Helicase_C_2"/>
    <property type="match status" value="1"/>
</dbReference>
<dbReference type="Pfam" id="PF00270">
    <property type="entry name" value="DEAD"/>
    <property type="match status" value="1"/>
</dbReference>
<dbReference type="PANTHER" id="PTHR11472:SF34">
    <property type="entry name" value="REGULATOR OF TELOMERE ELONGATION HELICASE 1"/>
    <property type="match status" value="1"/>
</dbReference>
<dbReference type="HAMAP" id="MF_02206">
    <property type="entry name" value="DinG_exonucl"/>
    <property type="match status" value="1"/>
</dbReference>
<protein>
    <recommendedName>
        <fullName evidence="8 9">3'-5' exonuclease DinG</fullName>
        <ecNumber evidence="8 9">3.1.-.-</ecNumber>
    </recommendedName>
</protein>
<evidence type="ECO:0000256" key="1">
    <source>
        <dbReference type="ARBA" id="ARBA00001966"/>
    </source>
</evidence>
<dbReference type="CDD" id="cd06127">
    <property type="entry name" value="DEDDh"/>
    <property type="match status" value="1"/>
</dbReference>
<dbReference type="NCBIfam" id="TIGR00573">
    <property type="entry name" value="dnaq"/>
    <property type="match status" value="1"/>
</dbReference>
<evidence type="ECO:0000256" key="2">
    <source>
        <dbReference type="ARBA" id="ARBA00022722"/>
    </source>
</evidence>
<reference evidence="13" key="1">
    <citation type="journal article" date="2019" name="Int. J. Syst. Evol. Microbiol.">
        <title>The Global Catalogue of Microorganisms (GCM) 10K type strain sequencing project: providing services to taxonomists for standard genome sequencing and annotation.</title>
        <authorList>
            <consortium name="The Broad Institute Genomics Platform"/>
            <consortium name="The Broad Institute Genome Sequencing Center for Infectious Disease"/>
            <person name="Wu L."/>
            <person name="Ma J."/>
        </authorList>
    </citation>
    <scope>NUCLEOTIDE SEQUENCE [LARGE SCALE GENOMIC DNA]</scope>
    <source>
        <strain evidence="13">CCUG 49571</strain>
    </source>
</reference>
<dbReference type="InterPro" id="IPR013520">
    <property type="entry name" value="Ribonucl_H"/>
</dbReference>
<evidence type="ECO:0000313" key="13">
    <source>
        <dbReference type="Proteomes" id="UP001596028"/>
    </source>
</evidence>
<dbReference type="PROSITE" id="PS51193">
    <property type="entry name" value="HELICASE_ATP_BIND_2"/>
    <property type="match status" value="1"/>
</dbReference>
<dbReference type="Pfam" id="PF00929">
    <property type="entry name" value="RNase_T"/>
    <property type="match status" value="1"/>
</dbReference>
<keyword evidence="3 8" id="KW-0547">Nucleotide-binding</keyword>
<keyword evidence="5 8" id="KW-0269">Exonuclease</keyword>
<dbReference type="InterPro" id="IPR014001">
    <property type="entry name" value="Helicase_ATP-bd"/>
</dbReference>
<comment type="cofactor">
    <cofactor evidence="1">
        <name>[4Fe-4S] cluster</name>
        <dbReference type="ChEBI" id="CHEBI:49883"/>
    </cofactor>
</comment>
<dbReference type="Proteomes" id="UP001596028">
    <property type="component" value="Unassembled WGS sequence"/>
</dbReference>
<dbReference type="InterPro" id="IPR027417">
    <property type="entry name" value="P-loop_NTPase"/>
</dbReference>
<dbReference type="Gene3D" id="3.40.50.300">
    <property type="entry name" value="P-loop containing nucleotide triphosphate hydrolases"/>
    <property type="match status" value="2"/>
</dbReference>
<organism evidence="12 13">
    <name type="scientific">Cohnella hongkongensis</name>
    <dbReference type="NCBI Taxonomy" id="178337"/>
    <lineage>
        <taxon>Bacteria</taxon>
        <taxon>Bacillati</taxon>
        <taxon>Bacillota</taxon>
        <taxon>Bacilli</taxon>
        <taxon>Bacillales</taxon>
        <taxon>Paenibacillaceae</taxon>
        <taxon>Cohnella</taxon>
    </lineage>
</organism>
<dbReference type="PANTHER" id="PTHR11472">
    <property type="entry name" value="DNA REPAIR DEAD HELICASE RAD3/XP-D SUBFAMILY MEMBER"/>
    <property type="match status" value="1"/>
</dbReference>
<proteinExistence type="inferred from homology"/>
<evidence type="ECO:0000259" key="11">
    <source>
        <dbReference type="PROSITE" id="PS51193"/>
    </source>
</evidence>
<feature type="domain" description="Helicase ATP-binding" evidence="10">
    <location>
        <begin position="281"/>
        <end position="498"/>
    </location>
</feature>
<dbReference type="SMART" id="SM00487">
    <property type="entry name" value="DEXDc"/>
    <property type="match status" value="1"/>
</dbReference>
<dbReference type="InterPro" id="IPR006310">
    <property type="entry name" value="DinG"/>
</dbReference>
<sequence length="971" mass="108421">MKFAVLDFETTGMSSDKDEIIQTGLAFIDETGTVCSTYASFVRPSKPIPQEITRLTGITDADVADAPALEEMLNDIVPLLQDVVLVAHNAGFDVHFLQAALDRSGYLPFAGRVIDTVDLARLVFPTQSSFSLTSLTQSLGIDHDRPHQADSDARATAELFRLCVDKLRKLPMFTLQRLNALFDPDRHDIGWLIADALARREAQPPIPEEGIHHFRQFAMNVGDWSDEQASLREEEEAPPASDEWTDMDFESYLAIVSDRLKTRFPGFEPREGQDIMFREVHEALREDSHLLVEAGTGTGKSLGYLLPALYYGRKEDKKIVVSTHTIQLQEQLRERDLPLLQQVLPMPFKASVFKGRSNYLCLRKFESRQQIPEHALGKEDAVVRGGMTVWLGETTRGESEELNVGGRNREEWAAVASDAASCLNRACPWFRRCFYHRARQEAGKADLIITNHALLFTDMRADHRLLPAYDRLIVDEAHHLEEVASSHLGQKTSYSSLLIPLQRMWKDARTGLLPQLIGDVAAMGTERAGAWTEKLELLAPKVQDIREAWDRWMEALFAMLATGAPADETGAFTLRIKPADLPPQWEALSVDGNNVIQLLSDLIRPLEKLAAEIREESDELGMQGLLTDLGGVLKDLANIRADAQSFVTLGRPEFVYWAEGNSQYRNRSVSVYGAPADVSELLKEGVFDKKSSVVMTSATLTIDKSFKYVTEQLGLSDAEKNGRLRTAMLPSPFRYREQALVLIPRDFPAIKGRDGEAGFVRALIDSLHETARTVGGRMLVLFTSYRMLRNVYGPLKDLLEPAGIQVLGQGVDDGSRSRLTQQFMKRPASVLLGTSSFWEGIDLPGDALTCLAIVRLPFQPPNHPVAEAKSEKLQAENQNPFMKLSLPQAVIKFKQGFGRLVRTASDKGIVILYDTRVIDTSYGKYFLYSLPGPKMEHLPLAGMSARITQWLQSEEDGEKPLAAGQKRGDMR</sequence>
<comment type="similarity">
    <text evidence="8 9">Belongs to the helicase family. DinG subfamily. Type 2 sub-subfamily.</text>
</comment>
<keyword evidence="4 8" id="KW-0378">Hydrolase</keyword>
<feature type="binding site" evidence="8">
    <location>
        <begin position="294"/>
        <end position="301"/>
    </location>
    <ligand>
        <name>ATP</name>
        <dbReference type="ChEBI" id="CHEBI:30616"/>
    </ligand>
</feature>
<dbReference type="Gene3D" id="3.30.420.10">
    <property type="entry name" value="Ribonuclease H-like superfamily/Ribonuclease H"/>
    <property type="match status" value="1"/>
</dbReference>
<dbReference type="InterPro" id="IPR006054">
    <property type="entry name" value="DnaQ"/>
</dbReference>
<dbReference type="NCBIfam" id="TIGR01407">
    <property type="entry name" value="dinG_rel"/>
    <property type="match status" value="1"/>
</dbReference>
<evidence type="ECO:0000256" key="9">
    <source>
        <dbReference type="RuleBase" id="RU364106"/>
    </source>
</evidence>
<dbReference type="RefSeq" id="WP_378093886.1">
    <property type="nucleotide sequence ID" value="NZ_JBHSEP010000003.1"/>
</dbReference>
<evidence type="ECO:0000259" key="10">
    <source>
        <dbReference type="PROSITE" id="PS51192"/>
    </source>
</evidence>
<dbReference type="InterPro" id="IPR011545">
    <property type="entry name" value="DEAD/DEAH_box_helicase_dom"/>
</dbReference>
<dbReference type="EMBL" id="JBHSEP010000003">
    <property type="protein sequence ID" value="MFC4598055.1"/>
    <property type="molecule type" value="Genomic_DNA"/>
</dbReference>
<evidence type="ECO:0000256" key="7">
    <source>
        <dbReference type="ARBA" id="ARBA00048954"/>
    </source>
</evidence>
<feature type="domain" description="Helicase ATP-binding" evidence="11">
    <location>
        <begin position="259"/>
        <end position="549"/>
    </location>
</feature>
<comment type="caution">
    <text evidence="12">The sequence shown here is derived from an EMBL/GenBank/DDBJ whole genome shotgun (WGS) entry which is preliminary data.</text>
</comment>
<evidence type="ECO:0000313" key="12">
    <source>
        <dbReference type="EMBL" id="MFC4598055.1"/>
    </source>
</evidence>
<keyword evidence="12" id="KW-0347">Helicase</keyword>
<dbReference type="EC" id="3.1.-.-" evidence="8 9"/>
<dbReference type="GO" id="GO:0003678">
    <property type="term" value="F:DNA helicase activity"/>
    <property type="evidence" value="ECO:0007669"/>
    <property type="project" value="UniProtKB-EC"/>
</dbReference>
<evidence type="ECO:0000256" key="5">
    <source>
        <dbReference type="ARBA" id="ARBA00022839"/>
    </source>
</evidence>
<keyword evidence="6 8" id="KW-0067">ATP-binding</keyword>
<comment type="catalytic activity">
    <reaction evidence="7">
        <text>ATP + H2O = ADP + phosphate + H(+)</text>
        <dbReference type="Rhea" id="RHEA:13065"/>
        <dbReference type="ChEBI" id="CHEBI:15377"/>
        <dbReference type="ChEBI" id="CHEBI:15378"/>
        <dbReference type="ChEBI" id="CHEBI:30616"/>
        <dbReference type="ChEBI" id="CHEBI:43474"/>
        <dbReference type="ChEBI" id="CHEBI:456216"/>
        <dbReference type="EC" id="5.6.2.3"/>
    </reaction>
</comment>
<evidence type="ECO:0000256" key="4">
    <source>
        <dbReference type="ARBA" id="ARBA00022801"/>
    </source>
</evidence>
<dbReference type="SMART" id="SM00491">
    <property type="entry name" value="HELICc2"/>
    <property type="match status" value="1"/>
</dbReference>
<keyword evidence="13" id="KW-1185">Reference proteome</keyword>